<keyword evidence="2" id="KW-0732">Signal</keyword>
<protein>
    <submittedName>
        <fullName evidence="3">Phloem protein 2-like protein</fullName>
    </submittedName>
</protein>
<dbReference type="OrthoDB" id="1918565at2759"/>
<dbReference type="STRING" id="93759.A0A1R3J0G4"/>
<evidence type="ECO:0000313" key="3">
    <source>
        <dbReference type="EMBL" id="OMO88325.1"/>
    </source>
</evidence>
<sequence length="340" mass="35387">MAVFAGSLVAAFLCVLLLDGLLVAADQNHDGHKVEKRHLLHRKGGIVEGPIHEVSKSLLLAGALAHGLAKAAKEHAGAGAGGGGLNGAGSASGSGQFSGGISGSGSGSIRGGGSGSGGNGGGAGNGAGNIGGSGGATFGAKGNWAGSGSIGGQAQKGDASRLALVSPTFRSAASSDAVWKRFLPCDYQEIISKSTLKFSSLISLSKKDLFFHLCHHPVILNNGTLSFSLDKWTGKKCYMLGARELSIMWKDTHTYWRWTSRPESRFSEVAELKVVCWLDIRGKIDTKILSTKTTYAAYLVFKFAETRHGFTQSPVIVNVKFEEFEGGVTSSVPRGALRYA</sequence>
<dbReference type="InterPro" id="IPR025886">
    <property type="entry name" value="PP2-like"/>
</dbReference>
<dbReference type="InterPro" id="IPR036047">
    <property type="entry name" value="F-box-like_dom_sf"/>
</dbReference>
<accession>A0A1R3J0G4</accession>
<reference evidence="4" key="1">
    <citation type="submission" date="2013-09" db="EMBL/GenBank/DDBJ databases">
        <title>Corchorus olitorius genome sequencing.</title>
        <authorList>
            <person name="Alam M."/>
            <person name="Haque M.S."/>
            <person name="Islam M.S."/>
            <person name="Emdad E.M."/>
            <person name="Islam M.M."/>
            <person name="Ahmed B."/>
            <person name="Halim A."/>
            <person name="Hossen Q.M.M."/>
            <person name="Hossain M.Z."/>
            <person name="Ahmed R."/>
            <person name="Khan M.M."/>
            <person name="Islam R."/>
            <person name="Rashid M.M."/>
            <person name="Khan S.A."/>
            <person name="Rahman M.S."/>
            <person name="Alam M."/>
            <person name="Yahiya A.S."/>
            <person name="Khan M.S."/>
            <person name="Azam M.S."/>
            <person name="Haque T."/>
            <person name="Lashkar M.Z.H."/>
            <person name="Akhand A.I."/>
            <person name="Morshed G."/>
            <person name="Roy S."/>
            <person name="Uddin K.S."/>
            <person name="Rabeya T."/>
            <person name="Hossain A.S."/>
            <person name="Chowdhury A."/>
            <person name="Snigdha A.R."/>
            <person name="Mortoza M.S."/>
            <person name="Matin S.A."/>
            <person name="Hoque S.M.E."/>
            <person name="Islam M.K."/>
            <person name="Roy D.K."/>
            <person name="Haider R."/>
            <person name="Moosa M.M."/>
            <person name="Elias S.M."/>
            <person name="Hasan A.M."/>
            <person name="Jahan S."/>
            <person name="Shafiuddin M."/>
            <person name="Mahmood N."/>
            <person name="Shommy N.S."/>
        </authorList>
    </citation>
    <scope>NUCLEOTIDE SEQUENCE [LARGE SCALE GENOMIC DNA]</scope>
    <source>
        <strain evidence="4">cv. O-4</strain>
    </source>
</reference>
<gene>
    <name evidence="3" type="ORF">COLO4_20294</name>
</gene>
<feature type="region of interest" description="Disordered" evidence="1">
    <location>
        <begin position="96"/>
        <end position="120"/>
    </location>
</feature>
<feature type="signal peptide" evidence="2">
    <location>
        <begin position="1"/>
        <end position="25"/>
    </location>
</feature>
<feature type="chain" id="PRO_5012187428" evidence="2">
    <location>
        <begin position="26"/>
        <end position="340"/>
    </location>
</feature>
<dbReference type="EMBL" id="AWUE01017101">
    <property type="protein sequence ID" value="OMO88325.1"/>
    <property type="molecule type" value="Genomic_DNA"/>
</dbReference>
<dbReference type="PANTHER" id="PTHR32278">
    <property type="entry name" value="F-BOX DOMAIN-CONTAINING PROTEIN"/>
    <property type="match status" value="1"/>
</dbReference>
<name>A0A1R3J0G4_9ROSI</name>
<dbReference type="Proteomes" id="UP000187203">
    <property type="component" value="Unassembled WGS sequence"/>
</dbReference>
<evidence type="ECO:0000313" key="4">
    <source>
        <dbReference type="Proteomes" id="UP000187203"/>
    </source>
</evidence>
<dbReference type="Pfam" id="PF14299">
    <property type="entry name" value="PP2"/>
    <property type="match status" value="1"/>
</dbReference>
<organism evidence="3 4">
    <name type="scientific">Corchorus olitorius</name>
    <dbReference type="NCBI Taxonomy" id="93759"/>
    <lineage>
        <taxon>Eukaryota</taxon>
        <taxon>Viridiplantae</taxon>
        <taxon>Streptophyta</taxon>
        <taxon>Embryophyta</taxon>
        <taxon>Tracheophyta</taxon>
        <taxon>Spermatophyta</taxon>
        <taxon>Magnoliopsida</taxon>
        <taxon>eudicotyledons</taxon>
        <taxon>Gunneridae</taxon>
        <taxon>Pentapetalae</taxon>
        <taxon>rosids</taxon>
        <taxon>malvids</taxon>
        <taxon>Malvales</taxon>
        <taxon>Malvaceae</taxon>
        <taxon>Grewioideae</taxon>
        <taxon>Apeibeae</taxon>
        <taxon>Corchorus</taxon>
    </lineage>
</organism>
<dbReference type="PANTHER" id="PTHR32278:SF135">
    <property type="entry name" value="F-BOX PROTEIN PP2-B12"/>
    <property type="match status" value="1"/>
</dbReference>
<evidence type="ECO:0000256" key="1">
    <source>
        <dbReference type="SAM" id="MobiDB-lite"/>
    </source>
</evidence>
<dbReference type="AlphaFoldDB" id="A0A1R3J0G4"/>
<evidence type="ECO:0000256" key="2">
    <source>
        <dbReference type="SAM" id="SignalP"/>
    </source>
</evidence>
<dbReference type="SUPFAM" id="SSF81383">
    <property type="entry name" value="F-box domain"/>
    <property type="match status" value="1"/>
</dbReference>
<dbReference type="CDD" id="cd22162">
    <property type="entry name" value="F-box_AtSKIP3-like"/>
    <property type="match status" value="1"/>
</dbReference>
<proteinExistence type="predicted"/>
<comment type="caution">
    <text evidence="3">The sequence shown here is derived from an EMBL/GenBank/DDBJ whole genome shotgun (WGS) entry which is preliminary data.</text>
</comment>
<keyword evidence="4" id="KW-1185">Reference proteome</keyword>